<dbReference type="PANTHER" id="PTHR21659:SF42">
    <property type="entry name" value="UPF0057 MEMBRANE PROTEIN ZK632.10-RELATED"/>
    <property type="match status" value="1"/>
</dbReference>
<keyword evidence="3 6" id="KW-0812">Transmembrane</keyword>
<sequence length="59" mass="6596">MKLLLIIIALILPPVAVAILLGFGKQFWLNVLLTLLFFLPGTVHAIWIVSVHAHRRAAR</sequence>
<comment type="similarity">
    <text evidence="2">Belongs to the UPF0057 (PMP3) family.</text>
</comment>
<protein>
    <submittedName>
        <fullName evidence="7">YqaE/Pmp3 family membrane protein</fullName>
    </submittedName>
</protein>
<evidence type="ECO:0000256" key="4">
    <source>
        <dbReference type="ARBA" id="ARBA00022989"/>
    </source>
</evidence>
<evidence type="ECO:0000256" key="3">
    <source>
        <dbReference type="ARBA" id="ARBA00022692"/>
    </source>
</evidence>
<evidence type="ECO:0000256" key="6">
    <source>
        <dbReference type="SAM" id="Phobius"/>
    </source>
</evidence>
<dbReference type="PROSITE" id="PS01309">
    <property type="entry name" value="UPF0057"/>
    <property type="match status" value="1"/>
</dbReference>
<evidence type="ECO:0000313" key="7">
    <source>
        <dbReference type="EMBL" id="MFL4471300.1"/>
    </source>
</evidence>
<evidence type="ECO:0000313" key="8">
    <source>
        <dbReference type="Proteomes" id="UP001627408"/>
    </source>
</evidence>
<evidence type="ECO:0000256" key="1">
    <source>
        <dbReference type="ARBA" id="ARBA00004370"/>
    </source>
</evidence>
<evidence type="ECO:0000256" key="2">
    <source>
        <dbReference type="ARBA" id="ARBA00009530"/>
    </source>
</evidence>
<reference evidence="7 8" key="1">
    <citation type="submission" date="2024-08" db="EMBL/GenBank/DDBJ databases">
        <title>Tateyamaria sp. nov., isolated from marine algae.</title>
        <authorList>
            <person name="Choi B.J."/>
            <person name="Kim J.M."/>
            <person name="Lee J.K."/>
            <person name="Choi D.G."/>
            <person name="Bayburt H."/>
            <person name="Baek J.H."/>
            <person name="Han D.M."/>
            <person name="Jeon C.O."/>
        </authorList>
    </citation>
    <scope>NUCLEOTIDE SEQUENCE [LARGE SCALE GENOMIC DNA]</scope>
    <source>
        <strain evidence="7 8">KMU-156</strain>
    </source>
</reference>
<accession>A0ABW8UVW8</accession>
<dbReference type="Proteomes" id="UP001627408">
    <property type="component" value="Unassembled WGS sequence"/>
</dbReference>
<proteinExistence type="inferred from homology"/>
<feature type="transmembrane region" description="Helical" evidence="6">
    <location>
        <begin position="28"/>
        <end position="49"/>
    </location>
</feature>
<organism evidence="7 8">
    <name type="scientific">Tateyamaria armeniaca</name>
    <dbReference type="NCBI Taxonomy" id="2518930"/>
    <lineage>
        <taxon>Bacteria</taxon>
        <taxon>Pseudomonadati</taxon>
        <taxon>Pseudomonadota</taxon>
        <taxon>Alphaproteobacteria</taxon>
        <taxon>Rhodobacterales</taxon>
        <taxon>Roseobacteraceae</taxon>
        <taxon>Tateyamaria</taxon>
    </lineage>
</organism>
<dbReference type="PANTHER" id="PTHR21659">
    <property type="entry name" value="HYDROPHOBIC PROTEIN RCI2 LOW TEMPERATURE AND SALT RESPONSIVE PROTEIN LTI6 -RELATED"/>
    <property type="match status" value="1"/>
</dbReference>
<keyword evidence="4 6" id="KW-1133">Transmembrane helix</keyword>
<dbReference type="EMBL" id="JBHDIY010000002">
    <property type="protein sequence ID" value="MFL4471300.1"/>
    <property type="molecule type" value="Genomic_DNA"/>
</dbReference>
<name>A0ABW8UVW8_9RHOB</name>
<comment type="subcellular location">
    <subcellularLocation>
        <location evidence="1">Membrane</location>
    </subcellularLocation>
</comment>
<keyword evidence="8" id="KW-1185">Reference proteome</keyword>
<dbReference type="Pfam" id="PF01679">
    <property type="entry name" value="Pmp3"/>
    <property type="match status" value="1"/>
</dbReference>
<evidence type="ECO:0000256" key="5">
    <source>
        <dbReference type="ARBA" id="ARBA00023136"/>
    </source>
</evidence>
<dbReference type="RefSeq" id="WP_407593137.1">
    <property type="nucleotide sequence ID" value="NZ_JBHDIY010000002.1"/>
</dbReference>
<comment type="caution">
    <text evidence="7">The sequence shown here is derived from an EMBL/GenBank/DDBJ whole genome shotgun (WGS) entry which is preliminary data.</text>
</comment>
<keyword evidence="5 6" id="KW-0472">Membrane</keyword>
<gene>
    <name evidence="7" type="ORF">ACERZ8_15960</name>
</gene>
<dbReference type="InterPro" id="IPR000612">
    <property type="entry name" value="PMP3"/>
</dbReference>